<evidence type="ECO:0000313" key="3">
    <source>
        <dbReference type="Proteomes" id="UP001526147"/>
    </source>
</evidence>
<keyword evidence="3" id="KW-1185">Reference proteome</keyword>
<dbReference type="Proteomes" id="UP001526147">
    <property type="component" value="Unassembled WGS sequence"/>
</dbReference>
<name>A0ABT3DIN6_9BACI</name>
<evidence type="ECO:0000259" key="1">
    <source>
        <dbReference type="PROSITE" id="PS50965"/>
    </source>
</evidence>
<dbReference type="InterPro" id="IPR011528">
    <property type="entry name" value="NERD"/>
</dbReference>
<dbReference type="EMBL" id="JAOYEY010000043">
    <property type="protein sequence ID" value="MCV9886764.1"/>
    <property type="molecule type" value="Genomic_DNA"/>
</dbReference>
<dbReference type="PROSITE" id="PS50965">
    <property type="entry name" value="NERD"/>
    <property type="match status" value="1"/>
</dbReference>
<evidence type="ECO:0000313" key="2">
    <source>
        <dbReference type="EMBL" id="MCV9886764.1"/>
    </source>
</evidence>
<organism evidence="2 3">
    <name type="scientific">Metabacillus halosaccharovorans</name>
    <dbReference type="NCBI Taxonomy" id="930124"/>
    <lineage>
        <taxon>Bacteria</taxon>
        <taxon>Bacillati</taxon>
        <taxon>Bacillota</taxon>
        <taxon>Bacilli</taxon>
        <taxon>Bacillales</taxon>
        <taxon>Bacillaceae</taxon>
        <taxon>Metabacillus</taxon>
    </lineage>
</organism>
<reference evidence="2 3" key="1">
    <citation type="submission" date="2022-10" db="EMBL/GenBank/DDBJ databases">
        <title>Draft genome assembly of moderately radiation resistant bacterium Metabacillus halosaccharovorans.</title>
        <authorList>
            <person name="Pal S."/>
            <person name="Gopinathan A."/>
        </authorList>
    </citation>
    <scope>NUCLEOTIDE SEQUENCE [LARGE SCALE GENOMIC DNA]</scope>
    <source>
        <strain evidence="2 3">VITHBRA001</strain>
    </source>
</reference>
<dbReference type="Pfam" id="PF08378">
    <property type="entry name" value="NERD"/>
    <property type="match status" value="1"/>
</dbReference>
<sequence>MKERLKPLFLQKQEALLRRLPKIHKLYPKIERDYKKSLAGYNGEKSIDYFLSYLKEEYLIFHNVRLLDRKHYFQMDTLIITPSFACILEVKNIAGSIYINEETGQMIRTLDGKEEGFLSPLIQVRRQQEHFSLWLKEQKIPNIPCIGFVVLSNPSTILKSSNSLILQAARIPSKFLHLENKYKEIKLKKQSINRLSARITDSHTENDVSIIEHYQLLKSEIITGVQCPFCETIPLMKTFGFWACQKCGQKSKNAHTKALTDYKLLFSERISNREVRSFLHIKSSSSAKRVLQKLHYPFTGNTKDRIYYIKSNQSEK</sequence>
<gene>
    <name evidence="2" type="ORF">OIH86_14085</name>
</gene>
<proteinExistence type="predicted"/>
<accession>A0ABT3DIN6</accession>
<feature type="domain" description="NERD" evidence="1">
    <location>
        <begin position="39"/>
        <end position="154"/>
    </location>
</feature>
<protein>
    <submittedName>
        <fullName evidence="2">NERD domain-containing protein</fullName>
    </submittedName>
</protein>
<dbReference type="RefSeq" id="WP_264143507.1">
    <property type="nucleotide sequence ID" value="NZ_JAOYEY010000043.1"/>
</dbReference>
<comment type="caution">
    <text evidence="2">The sequence shown here is derived from an EMBL/GenBank/DDBJ whole genome shotgun (WGS) entry which is preliminary data.</text>
</comment>